<evidence type="ECO:0008006" key="3">
    <source>
        <dbReference type="Google" id="ProtNLM"/>
    </source>
</evidence>
<sequence>MQYEWWYGARDHLRRAGVEPWEVMEVLYSPTRWPRPARTPENLPVLTVWGRTEEGRPIVVLLRQPPSAPGTWEVVMAAPMRPLQMREYEAWEAQR</sequence>
<reference evidence="1 2" key="1">
    <citation type="submission" date="2024-06" db="EMBL/GenBank/DDBJ databases">
        <title>The Natural Products Discovery Center: Release of the First 8490 Sequenced Strains for Exploring Actinobacteria Biosynthetic Diversity.</title>
        <authorList>
            <person name="Kalkreuter E."/>
            <person name="Kautsar S.A."/>
            <person name="Yang D."/>
            <person name="Bader C.D."/>
            <person name="Teijaro C.N."/>
            <person name="Fluegel L."/>
            <person name="Davis C.M."/>
            <person name="Simpson J.R."/>
            <person name="Lauterbach L."/>
            <person name="Steele A.D."/>
            <person name="Gui C."/>
            <person name="Meng S."/>
            <person name="Li G."/>
            <person name="Viehrig K."/>
            <person name="Ye F."/>
            <person name="Su P."/>
            <person name="Kiefer A.F."/>
            <person name="Nichols A."/>
            <person name="Cepeda A.J."/>
            <person name="Yan W."/>
            <person name="Fan B."/>
            <person name="Jiang Y."/>
            <person name="Adhikari A."/>
            <person name="Zheng C.-J."/>
            <person name="Schuster L."/>
            <person name="Cowan T.M."/>
            <person name="Smanski M.J."/>
            <person name="Chevrette M.G."/>
            <person name="De Carvalho L.P.S."/>
            <person name="Shen B."/>
        </authorList>
    </citation>
    <scope>NUCLEOTIDE SEQUENCE [LARGE SCALE GENOMIC DNA]</scope>
    <source>
        <strain evidence="1 2">NPDC050403</strain>
    </source>
</reference>
<comment type="caution">
    <text evidence="1">The sequence shown here is derived from an EMBL/GenBank/DDBJ whole genome shotgun (WGS) entry which is preliminary data.</text>
</comment>
<gene>
    <name evidence="1" type="ORF">AB0I48_05285</name>
</gene>
<evidence type="ECO:0000313" key="2">
    <source>
        <dbReference type="Proteomes" id="UP001551695"/>
    </source>
</evidence>
<proteinExistence type="predicted"/>
<dbReference type="RefSeq" id="WP_157978633.1">
    <property type="nucleotide sequence ID" value="NZ_JBEXKW010000051.1"/>
</dbReference>
<keyword evidence="2" id="KW-1185">Reference proteome</keyword>
<organism evidence="1 2">
    <name type="scientific">Nocardia aurea</name>
    <dbReference type="NCBI Taxonomy" id="2144174"/>
    <lineage>
        <taxon>Bacteria</taxon>
        <taxon>Bacillati</taxon>
        <taxon>Actinomycetota</taxon>
        <taxon>Actinomycetes</taxon>
        <taxon>Mycobacteriales</taxon>
        <taxon>Nocardiaceae</taxon>
        <taxon>Nocardia</taxon>
    </lineage>
</organism>
<protein>
    <recommendedName>
        <fullName evidence="3">DUF4258 domain-containing protein</fullName>
    </recommendedName>
</protein>
<accession>A0ABV3FNF7</accession>
<dbReference type="Proteomes" id="UP001551695">
    <property type="component" value="Unassembled WGS sequence"/>
</dbReference>
<evidence type="ECO:0000313" key="1">
    <source>
        <dbReference type="EMBL" id="MEV0706959.1"/>
    </source>
</evidence>
<dbReference type="EMBL" id="JBFAKC010000002">
    <property type="protein sequence ID" value="MEV0706959.1"/>
    <property type="molecule type" value="Genomic_DNA"/>
</dbReference>
<name>A0ABV3FNF7_9NOCA</name>